<dbReference type="InterPro" id="IPR055237">
    <property type="entry name" value="Cdc6_lid"/>
</dbReference>
<sequence length="387" mass="41674">MDLSERIDRRRAARDGGGIVVDREYLSPVVHPTEPVGRGPVLEQLLDALEPVFDGTLPEPVAVTGPTGSGTSAVVVALFAAMNDRLGGNDRSIRTATRADRTDPVTWFVYVDARRIQSEFALYRTILSVLSAEPIPESGIGTGALRDRLRERLARHDRRAVVAIDHHDEPETLSYERAREYLEPVADDVSTVAVGCDAPTGWGGTTVELSAYRDHGLVDIVTDRVSTGLEPGTLDHESVRELAEWADGNAHDALAGLYGAAVSATGEGADRIEPRHIERAIADVPDGCVHVDRALSLSETRQQVLAVLATIDSTDRPVRDVADEIAAQSSLTAGTVKRFLYELADRGVIERVPLPANGTGRRPSAIERRFPAIVFRSLTPACGSNGA</sequence>
<dbReference type="Proteomes" id="UP000282323">
    <property type="component" value="Unassembled WGS sequence"/>
</dbReference>
<evidence type="ECO:0000313" key="6">
    <source>
        <dbReference type="EMBL" id="RQG92071.1"/>
    </source>
</evidence>
<evidence type="ECO:0000256" key="1">
    <source>
        <dbReference type="ARBA" id="ARBA00022705"/>
    </source>
</evidence>
<dbReference type="EMBL" id="REGA01000018">
    <property type="protein sequence ID" value="RQG92071.1"/>
    <property type="molecule type" value="Genomic_DNA"/>
</dbReference>
<evidence type="ECO:0000256" key="3">
    <source>
        <dbReference type="ARBA" id="ARBA00022840"/>
    </source>
</evidence>
<dbReference type="Gene3D" id="1.10.8.60">
    <property type="match status" value="1"/>
</dbReference>
<evidence type="ECO:0000313" key="7">
    <source>
        <dbReference type="Proteomes" id="UP000282323"/>
    </source>
</evidence>
<comment type="caution">
    <text evidence="6">The sequence shown here is derived from an EMBL/GenBank/DDBJ whole genome shotgun (WGS) entry which is preliminary data.</text>
</comment>
<evidence type="ECO:0000256" key="2">
    <source>
        <dbReference type="ARBA" id="ARBA00022741"/>
    </source>
</evidence>
<dbReference type="InterPro" id="IPR041664">
    <property type="entry name" value="AAA_16"/>
</dbReference>
<dbReference type="InterPro" id="IPR027417">
    <property type="entry name" value="P-loop_NTPase"/>
</dbReference>
<dbReference type="InterPro" id="IPR036390">
    <property type="entry name" value="WH_DNA-bd_sf"/>
</dbReference>
<dbReference type="Pfam" id="PF13191">
    <property type="entry name" value="AAA_16"/>
    <property type="match status" value="1"/>
</dbReference>
<keyword evidence="2" id="KW-0547">Nucleotide-binding</keyword>
<keyword evidence="3" id="KW-0067">ATP-binding</keyword>
<dbReference type="OrthoDB" id="213998at2157"/>
<dbReference type="Pfam" id="PF22703">
    <property type="entry name" value="Cdc6_lid"/>
    <property type="match status" value="1"/>
</dbReference>
<proteinExistence type="predicted"/>
<evidence type="ECO:0000259" key="5">
    <source>
        <dbReference type="Pfam" id="PF22703"/>
    </source>
</evidence>
<feature type="domain" description="Cdc6 AAA+ ATPase-type lid" evidence="5">
    <location>
        <begin position="219"/>
        <end position="281"/>
    </location>
</feature>
<dbReference type="SUPFAM" id="SSF46785">
    <property type="entry name" value="Winged helix' DNA-binding domain"/>
    <property type="match status" value="1"/>
</dbReference>
<protein>
    <submittedName>
        <fullName evidence="6">AAA family ATPase</fullName>
    </submittedName>
</protein>
<keyword evidence="7" id="KW-1185">Reference proteome</keyword>
<dbReference type="GO" id="GO:0006260">
    <property type="term" value="P:DNA replication"/>
    <property type="evidence" value="ECO:0007669"/>
    <property type="project" value="UniProtKB-KW"/>
</dbReference>
<feature type="domain" description="Orc1-like AAA ATPase" evidence="4">
    <location>
        <begin position="35"/>
        <end position="169"/>
    </location>
</feature>
<evidence type="ECO:0000259" key="4">
    <source>
        <dbReference type="Pfam" id="PF13191"/>
    </source>
</evidence>
<dbReference type="SUPFAM" id="SSF52540">
    <property type="entry name" value="P-loop containing nucleoside triphosphate hydrolases"/>
    <property type="match status" value="1"/>
</dbReference>
<dbReference type="RefSeq" id="WP_124196892.1">
    <property type="nucleotide sequence ID" value="NZ_REGA01000018.1"/>
</dbReference>
<reference evidence="6 7" key="1">
    <citation type="submission" date="2018-10" db="EMBL/GenBank/DDBJ databases">
        <title>Natrarchaeobius chitinivorans gen. nov., sp. nov., and Natrarchaeobius haloalkaliphilus sp. nov., alkaliphilic, chitin-utilizing haloarchaea from hypersaline alkaline lakes.</title>
        <authorList>
            <person name="Sorokin D.Y."/>
            <person name="Elcheninov A.G."/>
            <person name="Kostrikina N.A."/>
            <person name="Bale N.J."/>
            <person name="Sinninghe Damste J.S."/>
            <person name="Khijniak T.V."/>
            <person name="Kublanov I.V."/>
            <person name="Toshchakov S.V."/>
        </authorList>
    </citation>
    <scope>NUCLEOTIDE SEQUENCE [LARGE SCALE GENOMIC DNA]</scope>
    <source>
        <strain evidence="6 7">AArcht4T</strain>
    </source>
</reference>
<keyword evidence="1" id="KW-0235">DNA replication</keyword>
<accession>A0A3N6M9G9</accession>
<organism evidence="6 7">
    <name type="scientific">Natrarchaeobius chitinivorans</name>
    <dbReference type="NCBI Taxonomy" id="1679083"/>
    <lineage>
        <taxon>Archaea</taxon>
        <taxon>Methanobacteriati</taxon>
        <taxon>Methanobacteriota</taxon>
        <taxon>Stenosarchaea group</taxon>
        <taxon>Halobacteria</taxon>
        <taxon>Halobacteriales</taxon>
        <taxon>Natrialbaceae</taxon>
        <taxon>Natrarchaeobius</taxon>
    </lineage>
</organism>
<name>A0A3N6M9G9_NATCH</name>
<gene>
    <name evidence="6" type="ORF">EA473_17585</name>
</gene>
<dbReference type="Gene3D" id="3.40.50.300">
    <property type="entry name" value="P-loop containing nucleotide triphosphate hydrolases"/>
    <property type="match status" value="1"/>
</dbReference>
<dbReference type="AlphaFoldDB" id="A0A3N6M9G9"/>
<dbReference type="GO" id="GO:0005524">
    <property type="term" value="F:ATP binding"/>
    <property type="evidence" value="ECO:0007669"/>
    <property type="project" value="UniProtKB-KW"/>
</dbReference>